<dbReference type="NCBIfam" id="TIGR00745">
    <property type="entry name" value="apbA_panE"/>
    <property type="match status" value="1"/>
</dbReference>
<keyword evidence="3 4" id="KW-0560">Oxidoreductase</keyword>
<keyword evidence="5" id="KW-0732">Signal</keyword>
<dbReference type="GeneID" id="37197831"/>
<dbReference type="SUPFAM" id="SSF48179">
    <property type="entry name" value="6-phosphogluconate dehydrogenase C-terminal domain-like"/>
    <property type="match status" value="1"/>
</dbReference>
<organism evidence="8 9">
    <name type="scientific">Aspergillus homomorphus (strain CBS 101889)</name>
    <dbReference type="NCBI Taxonomy" id="1450537"/>
    <lineage>
        <taxon>Eukaryota</taxon>
        <taxon>Fungi</taxon>
        <taxon>Dikarya</taxon>
        <taxon>Ascomycota</taxon>
        <taxon>Pezizomycotina</taxon>
        <taxon>Eurotiomycetes</taxon>
        <taxon>Eurotiomycetidae</taxon>
        <taxon>Eurotiales</taxon>
        <taxon>Aspergillaceae</taxon>
        <taxon>Aspergillus</taxon>
        <taxon>Aspergillus subgen. Circumdati</taxon>
    </lineage>
</organism>
<dbReference type="InterPro" id="IPR013328">
    <property type="entry name" value="6PGD_dom2"/>
</dbReference>
<dbReference type="Gene3D" id="3.40.50.720">
    <property type="entry name" value="NAD(P)-binding Rossmann-like Domain"/>
    <property type="match status" value="1"/>
</dbReference>
<evidence type="ECO:0000259" key="7">
    <source>
        <dbReference type="Pfam" id="PF08546"/>
    </source>
</evidence>
<dbReference type="EMBL" id="KZ824274">
    <property type="protein sequence ID" value="RAL14715.1"/>
    <property type="molecule type" value="Genomic_DNA"/>
</dbReference>
<evidence type="ECO:0000256" key="4">
    <source>
        <dbReference type="RuleBase" id="RU362068"/>
    </source>
</evidence>
<dbReference type="VEuPathDB" id="FungiDB:BO97DRAFT_386607"/>
<comment type="catalytic activity">
    <reaction evidence="4">
        <text>(R)-pantoate + NADP(+) = 2-dehydropantoate + NADPH + H(+)</text>
        <dbReference type="Rhea" id="RHEA:16233"/>
        <dbReference type="ChEBI" id="CHEBI:11561"/>
        <dbReference type="ChEBI" id="CHEBI:15378"/>
        <dbReference type="ChEBI" id="CHEBI:15980"/>
        <dbReference type="ChEBI" id="CHEBI:57783"/>
        <dbReference type="ChEBI" id="CHEBI:58349"/>
        <dbReference type="EC" id="1.1.1.169"/>
    </reaction>
</comment>
<evidence type="ECO:0000259" key="6">
    <source>
        <dbReference type="Pfam" id="PF02558"/>
    </source>
</evidence>
<sequence>MAKTRVLLLGSGGIGTIAALNLECGNQAEVTAVLRSNFPTVIDRGFEIISCDHGHLHNWRPTHVVNAVPEVTHSSDVAPFDYIVCTTKNVPDIGPSVCDIIAPAVSPGRTVIVLIQNGLNIEKPFATRFPHNILLSGISRNDAHEIAPGVIEQIDHDKLQIGAFGDPSQDPATQIEAAVQFVQMYSAGGKTKCYHEPNVQRERWSKLVYNAAFNPISALTGLSTGDLQNAGNALDGLLIPAMNEVLTVAHAAGVDLPHDTIATTLERNPPQRKIYPSMQKDVTKGNFLEHEVIIGEVVREAQRRGIATPILSTLYHLCACVQWRTQQTKSATIRN</sequence>
<dbReference type="InterPro" id="IPR051402">
    <property type="entry name" value="KPR-Related"/>
</dbReference>
<dbReference type="STRING" id="1450537.A0A395I4L8"/>
<dbReference type="GO" id="GO:0008677">
    <property type="term" value="F:2-dehydropantoate 2-reductase activity"/>
    <property type="evidence" value="ECO:0007669"/>
    <property type="project" value="UniProtKB-EC"/>
</dbReference>
<dbReference type="PANTHER" id="PTHR21708">
    <property type="entry name" value="PROBABLE 2-DEHYDROPANTOATE 2-REDUCTASE"/>
    <property type="match status" value="1"/>
</dbReference>
<dbReference type="InterPro" id="IPR008927">
    <property type="entry name" value="6-PGluconate_DH-like_C_sf"/>
</dbReference>
<feature type="chain" id="PRO_5017255192" description="2-dehydropantoate 2-reductase" evidence="5">
    <location>
        <begin position="20"/>
        <end position="335"/>
    </location>
</feature>
<dbReference type="InterPro" id="IPR013332">
    <property type="entry name" value="KPR_N"/>
</dbReference>
<dbReference type="FunFam" id="1.10.1040.10:FF:000017">
    <property type="entry name" value="2-dehydropantoate 2-reductase"/>
    <property type="match status" value="1"/>
</dbReference>
<feature type="domain" description="Ketopantoate reductase C-terminal" evidence="7">
    <location>
        <begin position="198"/>
        <end position="318"/>
    </location>
</feature>
<dbReference type="Gene3D" id="1.10.1040.10">
    <property type="entry name" value="N-(1-d-carboxylethyl)-l-norvaline Dehydrogenase, domain 2"/>
    <property type="match status" value="1"/>
</dbReference>
<evidence type="ECO:0000256" key="2">
    <source>
        <dbReference type="ARBA" id="ARBA00022857"/>
    </source>
</evidence>
<evidence type="ECO:0000256" key="1">
    <source>
        <dbReference type="ARBA" id="ARBA00007870"/>
    </source>
</evidence>
<keyword evidence="9" id="KW-1185">Reference proteome</keyword>
<dbReference type="OrthoDB" id="3609at2759"/>
<evidence type="ECO:0000313" key="9">
    <source>
        <dbReference type="Proteomes" id="UP000248961"/>
    </source>
</evidence>
<keyword evidence="2 4" id="KW-0521">NADP</keyword>
<dbReference type="GO" id="GO:0015940">
    <property type="term" value="P:pantothenate biosynthetic process"/>
    <property type="evidence" value="ECO:0007669"/>
    <property type="project" value="InterPro"/>
</dbReference>
<feature type="signal peptide" evidence="5">
    <location>
        <begin position="1"/>
        <end position="19"/>
    </location>
</feature>
<proteinExistence type="inferred from homology"/>
<evidence type="ECO:0000256" key="3">
    <source>
        <dbReference type="ARBA" id="ARBA00023002"/>
    </source>
</evidence>
<dbReference type="InterPro" id="IPR013752">
    <property type="entry name" value="KPA_reductase"/>
</dbReference>
<dbReference type="InterPro" id="IPR036291">
    <property type="entry name" value="NAD(P)-bd_dom_sf"/>
</dbReference>
<comment type="similarity">
    <text evidence="1 4">Belongs to the ketopantoate reductase family.</text>
</comment>
<dbReference type="InterPro" id="IPR003710">
    <property type="entry name" value="ApbA"/>
</dbReference>
<protein>
    <recommendedName>
        <fullName evidence="4">2-dehydropantoate 2-reductase</fullName>
        <ecNumber evidence="4">1.1.1.169</ecNumber>
    </recommendedName>
    <alternativeName>
        <fullName evidence="4">Ketopantoate reductase</fullName>
    </alternativeName>
</protein>
<dbReference type="Proteomes" id="UP000248961">
    <property type="component" value="Unassembled WGS sequence"/>
</dbReference>
<dbReference type="AlphaFoldDB" id="A0A395I4L8"/>
<gene>
    <name evidence="8" type="ORF">BO97DRAFT_386607</name>
</gene>
<reference evidence="8 9" key="1">
    <citation type="submission" date="2018-02" db="EMBL/GenBank/DDBJ databases">
        <title>The genomes of Aspergillus section Nigri reveals drivers in fungal speciation.</title>
        <authorList>
            <consortium name="DOE Joint Genome Institute"/>
            <person name="Vesth T.C."/>
            <person name="Nybo J."/>
            <person name="Theobald S."/>
            <person name="Brandl J."/>
            <person name="Frisvad J.C."/>
            <person name="Nielsen K.F."/>
            <person name="Lyhne E.K."/>
            <person name="Kogle M.E."/>
            <person name="Kuo A."/>
            <person name="Riley R."/>
            <person name="Clum A."/>
            <person name="Nolan M."/>
            <person name="Lipzen A."/>
            <person name="Salamov A."/>
            <person name="Henrissat B."/>
            <person name="Wiebenga A."/>
            <person name="De vries R.P."/>
            <person name="Grigoriev I.V."/>
            <person name="Mortensen U.H."/>
            <person name="Andersen M.R."/>
            <person name="Baker S.E."/>
        </authorList>
    </citation>
    <scope>NUCLEOTIDE SEQUENCE [LARGE SCALE GENOMIC DNA]</scope>
    <source>
        <strain evidence="8 9">CBS 101889</strain>
    </source>
</reference>
<accession>A0A395I4L8</accession>
<comment type="function">
    <text evidence="4">Catalyzes the NADPH-dependent reduction of ketopantoate into pantoic acid.</text>
</comment>
<evidence type="ECO:0000313" key="8">
    <source>
        <dbReference type="EMBL" id="RAL14715.1"/>
    </source>
</evidence>
<dbReference type="Pfam" id="PF02558">
    <property type="entry name" value="ApbA"/>
    <property type="match status" value="1"/>
</dbReference>
<dbReference type="GO" id="GO:0005737">
    <property type="term" value="C:cytoplasm"/>
    <property type="evidence" value="ECO:0007669"/>
    <property type="project" value="TreeGrafter"/>
</dbReference>
<dbReference type="RefSeq" id="XP_025553869.1">
    <property type="nucleotide sequence ID" value="XM_025693542.1"/>
</dbReference>
<feature type="domain" description="Ketopantoate reductase N-terminal" evidence="6">
    <location>
        <begin position="6"/>
        <end position="164"/>
    </location>
</feature>
<dbReference type="Pfam" id="PF08546">
    <property type="entry name" value="ApbA_C"/>
    <property type="match status" value="1"/>
</dbReference>
<evidence type="ECO:0000256" key="5">
    <source>
        <dbReference type="SAM" id="SignalP"/>
    </source>
</evidence>
<dbReference type="PANTHER" id="PTHR21708:SF30">
    <property type="entry name" value="2-DEHYDROPANTOATE 2-REDUCTASE-RELATED"/>
    <property type="match status" value="1"/>
</dbReference>
<name>A0A395I4L8_ASPHC</name>
<dbReference type="SUPFAM" id="SSF51735">
    <property type="entry name" value="NAD(P)-binding Rossmann-fold domains"/>
    <property type="match status" value="1"/>
</dbReference>
<dbReference type="EC" id="1.1.1.169" evidence="4"/>